<dbReference type="AlphaFoldDB" id="A0A556MGG8"/>
<gene>
    <name evidence="1" type="ORF">FO442_18390</name>
</gene>
<comment type="caution">
    <text evidence="1">The sequence shown here is derived from an EMBL/GenBank/DDBJ whole genome shotgun (WGS) entry which is preliminary data.</text>
</comment>
<keyword evidence="2" id="KW-1185">Reference proteome</keyword>
<protein>
    <submittedName>
        <fullName evidence="1">Autotransporter outer membrane beta-barrel domain-containing protein</fullName>
    </submittedName>
</protein>
<name>A0A556MGG8_9FLAO</name>
<dbReference type="Proteomes" id="UP000316008">
    <property type="component" value="Unassembled WGS sequence"/>
</dbReference>
<organism evidence="1 2">
    <name type="scientific">Fluviicola chungangensis</name>
    <dbReference type="NCBI Taxonomy" id="2597671"/>
    <lineage>
        <taxon>Bacteria</taxon>
        <taxon>Pseudomonadati</taxon>
        <taxon>Bacteroidota</taxon>
        <taxon>Flavobacteriia</taxon>
        <taxon>Flavobacteriales</taxon>
        <taxon>Crocinitomicaceae</taxon>
        <taxon>Fluviicola</taxon>
    </lineage>
</organism>
<dbReference type="RefSeq" id="WP_144334686.1">
    <property type="nucleotide sequence ID" value="NZ_VLPL01000013.1"/>
</dbReference>
<evidence type="ECO:0000313" key="1">
    <source>
        <dbReference type="EMBL" id="TSJ38986.1"/>
    </source>
</evidence>
<reference evidence="1 2" key="1">
    <citation type="submission" date="2019-07" db="EMBL/GenBank/DDBJ databases">
        <authorList>
            <person name="Huq M.A."/>
        </authorList>
    </citation>
    <scope>NUCLEOTIDE SEQUENCE [LARGE SCALE GENOMIC DNA]</scope>
    <source>
        <strain evidence="1 2">MAH-3</strain>
    </source>
</reference>
<proteinExistence type="predicted"/>
<sequence>MFRKLAFWMLFLIPFLGRTQDSARYSVGADIQYHPQDFFFHVRGQLIKKKLSHEVFLGFGINNTILQGQLKPHIGYDLTYRFKLIDWIVIAPVIRLSYSFLSTKVPQKHPYIHLTESFFGCRLDFGIKNRIAVTSGIGPAVEWKYDAYKGRQNQFFLWSYFAEIGYYHAF</sequence>
<dbReference type="OrthoDB" id="9553531at2"/>
<accession>A0A556MGG8</accession>
<dbReference type="EMBL" id="VLPL01000013">
    <property type="protein sequence ID" value="TSJ38986.1"/>
    <property type="molecule type" value="Genomic_DNA"/>
</dbReference>
<evidence type="ECO:0000313" key="2">
    <source>
        <dbReference type="Proteomes" id="UP000316008"/>
    </source>
</evidence>